<dbReference type="AlphaFoldDB" id="B5GY82"/>
<dbReference type="KEGG" id="sclf:BB341_14915"/>
<protein>
    <submittedName>
        <fullName evidence="1">Uncharacterized protein</fullName>
    </submittedName>
</protein>
<evidence type="ECO:0000313" key="1">
    <source>
        <dbReference type="EMBL" id="EFG07791.1"/>
    </source>
</evidence>
<keyword evidence="2" id="KW-1185">Reference proteome</keyword>
<reference evidence="1 2" key="1">
    <citation type="journal article" date="2010" name="Genome Biol. Evol.">
        <title>The sequence of a 1.8-mb bacterial linear plasmid reveals a rich evolutionary reservoir of secondary metabolic pathways.</title>
        <authorList>
            <person name="Medema M.H."/>
            <person name="Trefzer A."/>
            <person name="Kovalchuk A."/>
            <person name="van den Berg M."/>
            <person name="Mueller U."/>
            <person name="Heijne W."/>
            <person name="Wu L."/>
            <person name="Alam M.T."/>
            <person name="Ronning C.M."/>
            <person name="Nierman W.C."/>
            <person name="Bovenberg R.A.L."/>
            <person name="Breitling R."/>
            <person name="Takano E."/>
        </authorList>
    </citation>
    <scope>NUCLEOTIDE SEQUENCE [LARGE SCALE GENOMIC DNA]</scope>
    <source>
        <strain evidence="2">ATCC 27064 / DSM 738 / JCM 4710 / NBRC 13307 / NCIMB 12785 / NRRL 3585 / VKM Ac-602</strain>
    </source>
</reference>
<proteinExistence type="predicted"/>
<dbReference type="RefSeq" id="WP_003956898.1">
    <property type="nucleotide sequence ID" value="NZ_CM000913.1"/>
</dbReference>
<organism evidence="1 2">
    <name type="scientific">Streptomyces clavuligerus</name>
    <dbReference type="NCBI Taxonomy" id="1901"/>
    <lineage>
        <taxon>Bacteria</taxon>
        <taxon>Bacillati</taxon>
        <taxon>Actinomycetota</taxon>
        <taxon>Actinomycetes</taxon>
        <taxon>Kitasatosporales</taxon>
        <taxon>Streptomycetaceae</taxon>
        <taxon>Streptomyces</taxon>
    </lineage>
</organism>
<dbReference type="Proteomes" id="UP000002357">
    <property type="component" value="Chromosome"/>
</dbReference>
<dbReference type="GeneID" id="93730728"/>
<dbReference type="EMBL" id="CM000913">
    <property type="protein sequence ID" value="EFG07791.1"/>
    <property type="molecule type" value="Genomic_DNA"/>
</dbReference>
<name>B5GY82_STRCL</name>
<gene>
    <name evidence="1" type="ORF">SCLAV_2719</name>
</gene>
<accession>B5GY82</accession>
<sequence length="77" mass="8559">MCQPPSSAPFPRGGFLALNPIAYPPCACPDPRCTLKEPRRREDGNAENYGDSSALVGLRKRMRADNERRNTFGNHGR</sequence>
<evidence type="ECO:0000313" key="2">
    <source>
        <dbReference type="Proteomes" id="UP000002357"/>
    </source>
</evidence>